<sequence>MTDPPVALPAEAPGPRRLDPRTILVRALPGLPSAIFAVPVVLTAVRGGASTVAVVGTILTLILGVIVGVSWLRWSRFTYEVRPDQLLISQGLFQRTRRSIPVERIQDVSINRTLLARLIGLAEVRIETGGGDKDEGRLDSVSLAEAHRLRALLRGLGRGEATESSVETADHDLSEPVLYRLGVARLLYFGVFNFSLLWIAAILAAGQYAGQGLGLDWERWSEVLGLVEREVAARASLGLFLGVTGSVLALGLLAGVGRTILRFYDFRLSFAEGRFRYSRGLLTRAEIVVAQRQIQLGLVERGGLSGRLGWCAFKVQTLGGSDHVSGRQELVPFARPWQIEPLVALAGLPPFEPAGLTRVSGWHTERGLIGFVAVPAVVLVGAALMTPLVGLLGVFLLVPLIVALSRQRCHRYGLAETSLQVTRGVLKQRDWTVPFGNIQSVTLRRGPLQRAMGIASVRIDTAGGSGLNGPHIHDLEAGRARALVAALIECVDRARAGPE</sequence>
<keyword evidence="4" id="KW-1185">Reference proteome</keyword>
<keyword evidence="1" id="KW-0472">Membrane</keyword>
<organism evidence="3 4">
    <name type="scientific">Brevundimonas staleyi</name>
    <dbReference type="NCBI Taxonomy" id="74326"/>
    <lineage>
        <taxon>Bacteria</taxon>
        <taxon>Pseudomonadati</taxon>
        <taxon>Pseudomonadota</taxon>
        <taxon>Alphaproteobacteria</taxon>
        <taxon>Caulobacterales</taxon>
        <taxon>Caulobacteraceae</taxon>
        <taxon>Brevundimonas</taxon>
    </lineage>
</organism>
<dbReference type="PIRSF" id="PIRSF026631">
    <property type="entry name" value="UCP026631"/>
    <property type="match status" value="1"/>
</dbReference>
<feature type="domain" description="YdbS-like PH" evidence="2">
    <location>
        <begin position="74"/>
        <end position="152"/>
    </location>
</feature>
<accession>A0ABW0FX86</accession>
<feature type="transmembrane region" description="Helical" evidence="1">
    <location>
        <begin position="231"/>
        <end position="257"/>
    </location>
</feature>
<proteinExistence type="predicted"/>
<dbReference type="PANTHER" id="PTHR34473">
    <property type="entry name" value="UPF0699 TRANSMEMBRANE PROTEIN YDBS"/>
    <property type="match status" value="1"/>
</dbReference>
<gene>
    <name evidence="3" type="ORF">ACFPIE_16605</name>
</gene>
<dbReference type="Proteomes" id="UP001596152">
    <property type="component" value="Unassembled WGS sequence"/>
</dbReference>
<feature type="domain" description="YdbS-like PH" evidence="2">
    <location>
        <begin position="408"/>
        <end position="484"/>
    </location>
</feature>
<evidence type="ECO:0000259" key="2">
    <source>
        <dbReference type="Pfam" id="PF03703"/>
    </source>
</evidence>
<feature type="transmembrane region" description="Helical" evidence="1">
    <location>
        <begin position="23"/>
        <end position="45"/>
    </location>
</feature>
<evidence type="ECO:0000313" key="3">
    <source>
        <dbReference type="EMBL" id="MFC5345538.1"/>
    </source>
</evidence>
<reference evidence="4" key="1">
    <citation type="journal article" date="2019" name="Int. J. Syst. Evol. Microbiol.">
        <title>The Global Catalogue of Microorganisms (GCM) 10K type strain sequencing project: providing services to taxonomists for standard genome sequencing and annotation.</title>
        <authorList>
            <consortium name="The Broad Institute Genomics Platform"/>
            <consortium name="The Broad Institute Genome Sequencing Center for Infectious Disease"/>
            <person name="Wu L."/>
            <person name="Ma J."/>
        </authorList>
    </citation>
    <scope>NUCLEOTIDE SEQUENCE [LARGE SCALE GENOMIC DNA]</scope>
    <source>
        <strain evidence="4">JCM 12125</strain>
    </source>
</reference>
<dbReference type="EMBL" id="JBHSLF010000050">
    <property type="protein sequence ID" value="MFC5345538.1"/>
    <property type="molecule type" value="Genomic_DNA"/>
</dbReference>
<dbReference type="PANTHER" id="PTHR34473:SF2">
    <property type="entry name" value="UPF0699 TRANSMEMBRANE PROTEIN YDBT"/>
    <property type="match status" value="1"/>
</dbReference>
<feature type="transmembrane region" description="Helical" evidence="1">
    <location>
        <begin position="51"/>
        <end position="72"/>
    </location>
</feature>
<keyword evidence="1" id="KW-0812">Transmembrane</keyword>
<keyword evidence="1" id="KW-1133">Transmembrane helix</keyword>
<dbReference type="RefSeq" id="WP_374036527.1">
    <property type="nucleotide sequence ID" value="NZ_CP169082.1"/>
</dbReference>
<evidence type="ECO:0000313" key="4">
    <source>
        <dbReference type="Proteomes" id="UP001596152"/>
    </source>
</evidence>
<name>A0ABW0FX86_9CAUL</name>
<comment type="caution">
    <text evidence="3">The sequence shown here is derived from an EMBL/GenBank/DDBJ whole genome shotgun (WGS) entry which is preliminary data.</text>
</comment>
<evidence type="ECO:0000256" key="1">
    <source>
        <dbReference type="SAM" id="Phobius"/>
    </source>
</evidence>
<dbReference type="InterPro" id="IPR005182">
    <property type="entry name" value="YdbS-like_PH"/>
</dbReference>
<dbReference type="Pfam" id="PF03703">
    <property type="entry name" value="bPH_2"/>
    <property type="match status" value="2"/>
</dbReference>
<dbReference type="InterPro" id="IPR014529">
    <property type="entry name" value="UCP026631"/>
</dbReference>
<protein>
    <submittedName>
        <fullName evidence="3">PH domain-containing protein</fullName>
    </submittedName>
</protein>
<feature type="transmembrane region" description="Helical" evidence="1">
    <location>
        <begin position="368"/>
        <end position="401"/>
    </location>
</feature>
<feature type="transmembrane region" description="Helical" evidence="1">
    <location>
        <begin position="186"/>
        <end position="211"/>
    </location>
</feature>